<keyword evidence="3" id="KW-0812">Transmembrane</keyword>
<feature type="domain" description="Band 7" evidence="6">
    <location>
        <begin position="24"/>
        <end position="182"/>
    </location>
</feature>
<dbReference type="SUPFAM" id="SSF117892">
    <property type="entry name" value="Band 7/SPFH domain"/>
    <property type="match status" value="1"/>
</dbReference>
<dbReference type="Pfam" id="PF01145">
    <property type="entry name" value="Band_7"/>
    <property type="match status" value="1"/>
</dbReference>
<gene>
    <name evidence="7" type="ORF">TH68_04245</name>
</gene>
<dbReference type="EMBL" id="JXUO01000140">
    <property type="protein sequence ID" value="KKZ14740.1"/>
    <property type="molecule type" value="Genomic_DNA"/>
</dbReference>
<evidence type="ECO:0000256" key="2">
    <source>
        <dbReference type="ARBA" id="ARBA00008164"/>
    </source>
</evidence>
<dbReference type="SMART" id="SM00244">
    <property type="entry name" value="PHB"/>
    <property type="match status" value="1"/>
</dbReference>
<reference evidence="7 8" key="1">
    <citation type="submission" date="2015-01" db="EMBL/GenBank/DDBJ databases">
        <title>Lifestyle Evolution in Cyanobacterial Symbionts of Sponges.</title>
        <authorList>
            <person name="Burgsdorf I."/>
            <person name="Slaby B.M."/>
            <person name="Handley K.M."/>
            <person name="Haber M."/>
            <person name="Blom J."/>
            <person name="Marshall C.W."/>
            <person name="Gilbert J.A."/>
            <person name="Hentschel U."/>
            <person name="Steindler L."/>
        </authorList>
    </citation>
    <scope>NUCLEOTIDE SEQUENCE [LARGE SCALE GENOMIC DNA]</scope>
    <source>
        <strain evidence="7">142</strain>
    </source>
</reference>
<dbReference type="PRINTS" id="PR00721">
    <property type="entry name" value="STOMATIN"/>
</dbReference>
<proteinExistence type="inferred from homology"/>
<organism evidence="7 8">
    <name type="scientific">Candidatus Synechococcus spongiarum 142</name>
    <dbReference type="NCBI Taxonomy" id="1608213"/>
    <lineage>
        <taxon>Bacteria</taxon>
        <taxon>Bacillati</taxon>
        <taxon>Cyanobacteriota</taxon>
        <taxon>Cyanophyceae</taxon>
        <taxon>Synechococcales</taxon>
        <taxon>Synechococcaceae</taxon>
        <taxon>Synechococcus</taxon>
    </lineage>
</organism>
<dbReference type="InterPro" id="IPR001972">
    <property type="entry name" value="Stomatin_HflK_fam"/>
</dbReference>
<dbReference type="Gene3D" id="3.30.479.30">
    <property type="entry name" value="Band 7 domain"/>
    <property type="match status" value="1"/>
</dbReference>
<keyword evidence="4" id="KW-1133">Transmembrane helix</keyword>
<name>A0A6N3X5A9_9SYNE</name>
<protein>
    <recommendedName>
        <fullName evidence="6">Band 7 domain-containing protein</fullName>
    </recommendedName>
</protein>
<evidence type="ECO:0000259" key="6">
    <source>
        <dbReference type="SMART" id="SM00244"/>
    </source>
</evidence>
<dbReference type="PROSITE" id="PS01270">
    <property type="entry name" value="BAND_7"/>
    <property type="match status" value="1"/>
</dbReference>
<dbReference type="Proteomes" id="UP000035054">
    <property type="component" value="Unassembled WGS sequence"/>
</dbReference>
<dbReference type="GO" id="GO:0098552">
    <property type="term" value="C:side of membrane"/>
    <property type="evidence" value="ECO:0007669"/>
    <property type="project" value="UniProtKB-ARBA"/>
</dbReference>
<dbReference type="InterPro" id="IPR018080">
    <property type="entry name" value="Band_7/stomatin-like_CS"/>
</dbReference>
<dbReference type="InterPro" id="IPR036013">
    <property type="entry name" value="Band_7/SPFH_dom_sf"/>
</dbReference>
<dbReference type="InterPro" id="IPR001107">
    <property type="entry name" value="Band_7"/>
</dbReference>
<dbReference type="AlphaFoldDB" id="A0A6N3X5A9"/>
<evidence type="ECO:0000256" key="1">
    <source>
        <dbReference type="ARBA" id="ARBA00004167"/>
    </source>
</evidence>
<accession>A0A6N3X5A9</accession>
<evidence type="ECO:0000256" key="3">
    <source>
        <dbReference type="ARBA" id="ARBA00022692"/>
    </source>
</evidence>
<dbReference type="CDD" id="cd08829">
    <property type="entry name" value="SPFH_paraslipin"/>
    <property type="match status" value="1"/>
</dbReference>
<dbReference type="GO" id="GO:0005886">
    <property type="term" value="C:plasma membrane"/>
    <property type="evidence" value="ECO:0007669"/>
    <property type="project" value="UniProtKB-ARBA"/>
</dbReference>
<dbReference type="PANTHER" id="PTHR43327">
    <property type="entry name" value="STOMATIN-LIKE PROTEIN 2, MITOCHONDRIAL"/>
    <property type="match status" value="1"/>
</dbReference>
<dbReference type="PANTHER" id="PTHR43327:SF10">
    <property type="entry name" value="STOMATIN-LIKE PROTEIN 2, MITOCHONDRIAL"/>
    <property type="match status" value="1"/>
</dbReference>
<evidence type="ECO:0000256" key="5">
    <source>
        <dbReference type="ARBA" id="ARBA00023136"/>
    </source>
</evidence>
<dbReference type="FunFam" id="3.30.479.30:FF:000004">
    <property type="entry name" value="Putative membrane protease family, stomatin"/>
    <property type="match status" value="1"/>
</dbReference>
<evidence type="ECO:0000256" key="4">
    <source>
        <dbReference type="ARBA" id="ARBA00022989"/>
    </source>
</evidence>
<evidence type="ECO:0000313" key="8">
    <source>
        <dbReference type="Proteomes" id="UP000035054"/>
    </source>
</evidence>
<comment type="subcellular location">
    <subcellularLocation>
        <location evidence="1">Membrane</location>
        <topology evidence="1">Single-pass membrane protein</topology>
    </subcellularLocation>
</comment>
<comment type="caution">
    <text evidence="7">The sequence shown here is derived from an EMBL/GenBank/DDBJ whole genome shotgun (WGS) entry which is preliminary data.</text>
</comment>
<sequence>MNPLALLTWAPAVVAVWVFFQVLGNVRIVGQGNSQLVERLGNFRTTLKPGFNMTMPLVEKVVSTESLKERVLDVPPQNCITKDNVKISVDAVIYWQIIDHYKSHYSVLDLKAALVNLVLTQIRSEVGLMDLDQTFSARQDINERLLRELDVSTDPWGIKVTRVELRDILPSTGVLAAMETQMTAERRKRATILDSEGDKESAINVARGRAEALVLEAEAQAKSVLIDAEAQGKSLVIDAEAAAQQQKLEAEARGQAAVALADVLEKYPAAEEALRLLLAKDWMAMGGELAKAKAGSVLMVDPQSPGPLLAALRDLQQKS</sequence>
<comment type="similarity">
    <text evidence="2">Belongs to the band 7/mec-2 family.</text>
</comment>
<keyword evidence="5" id="KW-0472">Membrane</keyword>
<evidence type="ECO:0000313" key="7">
    <source>
        <dbReference type="EMBL" id="KKZ14740.1"/>
    </source>
</evidence>
<dbReference type="InterPro" id="IPR050710">
    <property type="entry name" value="Band7/mec-2_domain"/>
</dbReference>